<dbReference type="OrthoDB" id="9806626at2"/>
<protein>
    <recommendedName>
        <fullName evidence="4">50S ribosomal protein L5</fullName>
    </recommendedName>
</protein>
<comment type="similarity">
    <text evidence="1 5">Belongs to the universal ribosomal protein uL5 family.</text>
</comment>
<evidence type="ECO:0000256" key="1">
    <source>
        <dbReference type="ARBA" id="ARBA00008553"/>
    </source>
</evidence>
<feature type="domain" description="Large ribosomal subunit protein uL5 C-terminal" evidence="7">
    <location>
        <begin position="84"/>
        <end position="172"/>
    </location>
</feature>
<dbReference type="GO" id="GO:0005840">
    <property type="term" value="C:ribosome"/>
    <property type="evidence" value="ECO:0007669"/>
    <property type="project" value="UniProtKB-KW"/>
</dbReference>
<dbReference type="GO" id="GO:1990904">
    <property type="term" value="C:ribonucleoprotein complex"/>
    <property type="evidence" value="ECO:0007669"/>
    <property type="project" value="UniProtKB-KW"/>
</dbReference>
<dbReference type="InterPro" id="IPR002132">
    <property type="entry name" value="Ribosomal_uL5"/>
</dbReference>
<dbReference type="PANTHER" id="PTHR11994">
    <property type="entry name" value="60S RIBOSOMAL PROTEIN L11-RELATED"/>
    <property type="match status" value="1"/>
</dbReference>
<reference evidence="8 9" key="1">
    <citation type="journal article" date="2019" name="ISME J.">
        <title>Deianiraea, an extracellular bacterium associated with the ciliate Paramecium, suggests an alternative scenario for the evolution of Rickettsiales.</title>
        <authorList>
            <person name="Castelli M."/>
            <person name="Sabaneyeva E."/>
            <person name="Lanzoni O."/>
            <person name="Lebedeva N."/>
            <person name="Floriano A.M."/>
            <person name="Gaiarsa S."/>
            <person name="Benken K."/>
            <person name="Modeo L."/>
            <person name="Bandi C."/>
            <person name="Potekhin A."/>
            <person name="Sassera D."/>
            <person name="Petroni G."/>
        </authorList>
    </citation>
    <scope>NUCLEOTIDE SEQUENCE [LARGE SCALE GENOMIC DNA]</scope>
    <source>
        <strain evidence="8">CyL4-1</strain>
    </source>
</reference>
<evidence type="ECO:0000259" key="6">
    <source>
        <dbReference type="Pfam" id="PF00281"/>
    </source>
</evidence>
<dbReference type="Gene3D" id="3.30.1440.10">
    <property type="match status" value="1"/>
</dbReference>
<dbReference type="Proteomes" id="UP000321934">
    <property type="component" value="Chromosome"/>
</dbReference>
<dbReference type="EMBL" id="CP029077">
    <property type="protein sequence ID" value="QED23200.1"/>
    <property type="molecule type" value="Genomic_DNA"/>
</dbReference>
<keyword evidence="9" id="KW-1185">Reference proteome</keyword>
<dbReference type="InterPro" id="IPR031310">
    <property type="entry name" value="Ribosomal_uL5_N"/>
</dbReference>
<gene>
    <name evidence="8" type="ORF">Deia_00397</name>
</gene>
<evidence type="ECO:0000256" key="2">
    <source>
        <dbReference type="ARBA" id="ARBA00022980"/>
    </source>
</evidence>
<organism evidence="8 9">
    <name type="scientific">Candidatus Deianiraea vastatrix</name>
    <dbReference type="NCBI Taxonomy" id="2163644"/>
    <lineage>
        <taxon>Bacteria</taxon>
        <taxon>Pseudomonadati</taxon>
        <taxon>Pseudomonadota</taxon>
        <taxon>Alphaproteobacteria</taxon>
        <taxon>Rickettsiales</taxon>
        <taxon>Candidatus Deianiraeaceae</taxon>
        <taxon>Candidatus Deianiraea</taxon>
    </lineage>
</organism>
<dbReference type="SUPFAM" id="SSF55282">
    <property type="entry name" value="RL5-like"/>
    <property type="match status" value="1"/>
</dbReference>
<dbReference type="GO" id="GO:0003735">
    <property type="term" value="F:structural constituent of ribosome"/>
    <property type="evidence" value="ECO:0007669"/>
    <property type="project" value="InterPro"/>
</dbReference>
<dbReference type="PIRSF" id="PIRSF002161">
    <property type="entry name" value="Ribosomal_L5"/>
    <property type="match status" value="1"/>
</dbReference>
<keyword evidence="2 5" id="KW-0689">Ribosomal protein</keyword>
<accession>A0A5B8XD72</accession>
<dbReference type="GO" id="GO:0006412">
    <property type="term" value="P:translation"/>
    <property type="evidence" value="ECO:0007669"/>
    <property type="project" value="InterPro"/>
</dbReference>
<name>A0A5B8XD72_9RICK</name>
<evidence type="ECO:0000256" key="3">
    <source>
        <dbReference type="ARBA" id="ARBA00023274"/>
    </source>
</evidence>
<proteinExistence type="inferred from homology"/>
<dbReference type="RefSeq" id="WP_161982800.1">
    <property type="nucleotide sequence ID" value="NZ_CP029077.1"/>
</dbReference>
<evidence type="ECO:0000313" key="8">
    <source>
        <dbReference type="EMBL" id="QED23200.1"/>
    </source>
</evidence>
<dbReference type="InterPro" id="IPR031309">
    <property type="entry name" value="Ribosomal_uL5_C"/>
</dbReference>
<feature type="domain" description="Large ribosomal subunit protein uL5 N-terminal" evidence="6">
    <location>
        <begin position="24"/>
        <end position="80"/>
    </location>
</feature>
<dbReference type="Pfam" id="PF00673">
    <property type="entry name" value="Ribosomal_L5_C"/>
    <property type="match status" value="1"/>
</dbReference>
<evidence type="ECO:0000256" key="5">
    <source>
        <dbReference type="RuleBase" id="RU003930"/>
    </source>
</evidence>
<dbReference type="Pfam" id="PF00281">
    <property type="entry name" value="Ribosomal_L5"/>
    <property type="match status" value="1"/>
</dbReference>
<evidence type="ECO:0000259" key="7">
    <source>
        <dbReference type="Pfam" id="PF00673"/>
    </source>
</evidence>
<dbReference type="AlphaFoldDB" id="A0A5B8XD72"/>
<evidence type="ECO:0000313" key="9">
    <source>
        <dbReference type="Proteomes" id="UP000321934"/>
    </source>
</evidence>
<sequence length="174" mass="19420">MEFSTLQKYKDFLREISESSGVKNVHSLPKIEKIVLSFNLGSSGNDKKFVESVFTDMVCVSGSIPVIKNAKFSDANFKIRDGQPVSILATLRGKKLFYFLDMLIYGALPRIRDFRGLRDSFDFGGNFTFTISGQSSVMYESNFSQDLNINIVISNSNPTISKKLLSSISVPFVS</sequence>
<dbReference type="InterPro" id="IPR022803">
    <property type="entry name" value="Ribosomal_uL5_dom_sf"/>
</dbReference>
<evidence type="ECO:0000256" key="4">
    <source>
        <dbReference type="ARBA" id="ARBA00035461"/>
    </source>
</evidence>
<keyword evidence="3 5" id="KW-0687">Ribonucleoprotein</keyword>